<dbReference type="PROSITE" id="PS00380">
    <property type="entry name" value="RHODANESE_1"/>
    <property type="match status" value="1"/>
</dbReference>
<protein>
    <recommendedName>
        <fullName evidence="3">Rhodanese domain-containing protein</fullName>
    </recommendedName>
</protein>
<gene>
    <name evidence="4" type="ORF">RIMI_LOCUS6890726</name>
</gene>
<keyword evidence="5" id="KW-1185">Reference proteome</keyword>
<dbReference type="Pfam" id="PF00581">
    <property type="entry name" value="Rhodanese"/>
    <property type="match status" value="2"/>
</dbReference>
<dbReference type="SUPFAM" id="SSF52821">
    <property type="entry name" value="Rhodanese/Cell cycle control phosphatase"/>
    <property type="match status" value="2"/>
</dbReference>
<dbReference type="EMBL" id="CAUEEQ010012703">
    <property type="protein sequence ID" value="CAJ0936710.1"/>
    <property type="molecule type" value="Genomic_DNA"/>
</dbReference>
<keyword evidence="2" id="KW-0677">Repeat</keyword>
<sequence length="317" mass="35625">MAAPREKTDGHREARIIIMTHQLLPRALVSPRWLWESIRSGSSPQGTLRILDASWHLPKTGRDGWREYKERHIPGAYFFDIDACSDRTSPYDHMLPSADQFAEYTGRLGVSNNSHVVVYDASDFGSYSAPRLWWMFRVFGHQRVSVLDGGLKAWLREGHPVKSGKEPRPQITEFQAKLDTSQVVGHEEMEENVEKKTIQMVDARVEGRFRGLEPEPREGIEPGHIPGSINLPFPSLLTPDGNEKSLEELRSLFQAKGVDLSRPLIATCGSGVTACHIALAAFLCGKEDTAIYDGSWVEWYMRAKPEDVVSEGRGKTL</sequence>
<dbReference type="PANTHER" id="PTHR11364">
    <property type="entry name" value="THIOSULFATE SULFERTANSFERASE"/>
    <property type="match status" value="1"/>
</dbReference>
<dbReference type="NCBIfam" id="NF008557">
    <property type="entry name" value="PRK11493.1"/>
    <property type="match status" value="1"/>
</dbReference>
<dbReference type="SMART" id="SM00450">
    <property type="entry name" value="RHOD"/>
    <property type="match status" value="2"/>
</dbReference>
<dbReference type="InterPro" id="IPR001763">
    <property type="entry name" value="Rhodanese-like_dom"/>
</dbReference>
<dbReference type="CDD" id="cd01449">
    <property type="entry name" value="TST_Repeat_2"/>
    <property type="match status" value="1"/>
</dbReference>
<accession>A0ABN9L9Q3</accession>
<dbReference type="Proteomes" id="UP001176940">
    <property type="component" value="Unassembled WGS sequence"/>
</dbReference>
<reference evidence="4" key="1">
    <citation type="submission" date="2023-07" db="EMBL/GenBank/DDBJ databases">
        <authorList>
            <person name="Stuckert A."/>
        </authorList>
    </citation>
    <scope>NUCLEOTIDE SEQUENCE</scope>
</reference>
<dbReference type="InterPro" id="IPR001307">
    <property type="entry name" value="Thiosulphate_STrfase_CS"/>
</dbReference>
<dbReference type="Gene3D" id="3.40.250.10">
    <property type="entry name" value="Rhodanese-like domain"/>
    <property type="match status" value="2"/>
</dbReference>
<dbReference type="PANTHER" id="PTHR11364:SF25">
    <property type="entry name" value="3-MERCAPTOPYRUVATE SULFURTRANSFERASE"/>
    <property type="match status" value="1"/>
</dbReference>
<dbReference type="InterPro" id="IPR036873">
    <property type="entry name" value="Rhodanese-like_dom_sf"/>
</dbReference>
<feature type="domain" description="Rhodanese" evidence="3">
    <location>
        <begin position="44"/>
        <end position="163"/>
    </location>
</feature>
<organism evidence="4 5">
    <name type="scientific">Ranitomeya imitator</name>
    <name type="common">mimic poison frog</name>
    <dbReference type="NCBI Taxonomy" id="111125"/>
    <lineage>
        <taxon>Eukaryota</taxon>
        <taxon>Metazoa</taxon>
        <taxon>Chordata</taxon>
        <taxon>Craniata</taxon>
        <taxon>Vertebrata</taxon>
        <taxon>Euteleostomi</taxon>
        <taxon>Amphibia</taxon>
        <taxon>Batrachia</taxon>
        <taxon>Anura</taxon>
        <taxon>Neobatrachia</taxon>
        <taxon>Hyloidea</taxon>
        <taxon>Dendrobatidae</taxon>
        <taxon>Dendrobatinae</taxon>
        <taxon>Ranitomeya</taxon>
    </lineage>
</organism>
<evidence type="ECO:0000313" key="4">
    <source>
        <dbReference type="EMBL" id="CAJ0936710.1"/>
    </source>
</evidence>
<name>A0ABN9L9Q3_9NEOB</name>
<dbReference type="CDD" id="cd01448">
    <property type="entry name" value="TST_Repeat_1"/>
    <property type="match status" value="1"/>
</dbReference>
<evidence type="ECO:0000313" key="5">
    <source>
        <dbReference type="Proteomes" id="UP001176940"/>
    </source>
</evidence>
<dbReference type="PROSITE" id="PS50206">
    <property type="entry name" value="RHODANESE_3"/>
    <property type="match status" value="2"/>
</dbReference>
<evidence type="ECO:0000259" key="3">
    <source>
        <dbReference type="PROSITE" id="PS50206"/>
    </source>
</evidence>
<dbReference type="InterPro" id="IPR045078">
    <property type="entry name" value="TST/MPST-like"/>
</dbReference>
<evidence type="ECO:0000256" key="2">
    <source>
        <dbReference type="ARBA" id="ARBA00022737"/>
    </source>
</evidence>
<proteinExistence type="predicted"/>
<comment type="caution">
    <text evidence="4">The sequence shown here is derived from an EMBL/GenBank/DDBJ whole genome shotgun (WGS) entry which is preliminary data.</text>
</comment>
<feature type="domain" description="Rhodanese" evidence="3">
    <location>
        <begin position="194"/>
        <end position="308"/>
    </location>
</feature>
<evidence type="ECO:0000256" key="1">
    <source>
        <dbReference type="ARBA" id="ARBA00022679"/>
    </source>
</evidence>
<keyword evidence="1" id="KW-0808">Transferase</keyword>